<dbReference type="SMART" id="SM00014">
    <property type="entry name" value="acidPPc"/>
    <property type="match status" value="1"/>
</dbReference>
<comment type="caution">
    <text evidence="3">The sequence shown here is derived from an EMBL/GenBank/DDBJ whole genome shotgun (WGS) entry which is preliminary data.</text>
</comment>
<keyword evidence="1" id="KW-1133">Transmembrane helix</keyword>
<feature type="transmembrane region" description="Helical" evidence="1">
    <location>
        <begin position="35"/>
        <end position="53"/>
    </location>
</feature>
<feature type="domain" description="Phosphatidic acid phosphatase type 2/haloperoxidase" evidence="2">
    <location>
        <begin position="36"/>
        <end position="155"/>
    </location>
</feature>
<accession>A0AAD5YHU3</accession>
<evidence type="ECO:0000313" key="4">
    <source>
        <dbReference type="Proteomes" id="UP001212997"/>
    </source>
</evidence>
<dbReference type="AlphaFoldDB" id="A0AAD5YHU3"/>
<reference evidence="3" key="1">
    <citation type="submission" date="2022-07" db="EMBL/GenBank/DDBJ databases">
        <title>Genome Sequence of Physisporinus lineatus.</title>
        <authorList>
            <person name="Buettner E."/>
        </authorList>
    </citation>
    <scope>NUCLEOTIDE SEQUENCE</scope>
    <source>
        <strain evidence="3">VT162</strain>
    </source>
</reference>
<protein>
    <recommendedName>
        <fullName evidence="2">Phosphatidic acid phosphatase type 2/haloperoxidase domain-containing protein</fullName>
    </recommendedName>
</protein>
<dbReference type="GO" id="GO:0042392">
    <property type="term" value="F:sphingosine-1-phosphate phosphatase activity"/>
    <property type="evidence" value="ECO:0007669"/>
    <property type="project" value="TreeGrafter"/>
</dbReference>
<evidence type="ECO:0000256" key="1">
    <source>
        <dbReference type="SAM" id="Phobius"/>
    </source>
</evidence>
<dbReference type="PANTHER" id="PTHR14969:SF13">
    <property type="entry name" value="AT30094P"/>
    <property type="match status" value="1"/>
</dbReference>
<keyword evidence="1" id="KW-0472">Membrane</keyword>
<dbReference type="Proteomes" id="UP001212997">
    <property type="component" value="Unassembled WGS sequence"/>
</dbReference>
<dbReference type="Pfam" id="PF01569">
    <property type="entry name" value="PAP2"/>
    <property type="match status" value="1"/>
</dbReference>
<dbReference type="Gene3D" id="1.20.144.10">
    <property type="entry name" value="Phosphatidic acid phosphatase type 2/haloperoxidase"/>
    <property type="match status" value="1"/>
</dbReference>
<dbReference type="EMBL" id="JANAWD010000042">
    <property type="protein sequence ID" value="KAJ3489609.1"/>
    <property type="molecule type" value="Genomic_DNA"/>
</dbReference>
<name>A0AAD5YHU3_9APHY</name>
<feature type="transmembrane region" description="Helical" evidence="1">
    <location>
        <begin position="79"/>
        <end position="100"/>
    </location>
</feature>
<organism evidence="3 4">
    <name type="scientific">Meripilus lineatus</name>
    <dbReference type="NCBI Taxonomy" id="2056292"/>
    <lineage>
        <taxon>Eukaryota</taxon>
        <taxon>Fungi</taxon>
        <taxon>Dikarya</taxon>
        <taxon>Basidiomycota</taxon>
        <taxon>Agaricomycotina</taxon>
        <taxon>Agaricomycetes</taxon>
        <taxon>Polyporales</taxon>
        <taxon>Meripilaceae</taxon>
        <taxon>Meripilus</taxon>
    </lineage>
</organism>
<dbReference type="SUPFAM" id="SSF48317">
    <property type="entry name" value="Acid phosphatase/Vanadium-dependent haloperoxidase"/>
    <property type="match status" value="1"/>
</dbReference>
<dbReference type="PANTHER" id="PTHR14969">
    <property type="entry name" value="SPHINGOSINE-1-PHOSPHATE PHOSPHOHYDROLASE"/>
    <property type="match status" value="1"/>
</dbReference>
<dbReference type="InterPro" id="IPR000326">
    <property type="entry name" value="PAP2/HPO"/>
</dbReference>
<keyword evidence="1" id="KW-0812">Transmembrane</keyword>
<proteinExistence type="predicted"/>
<keyword evidence="4" id="KW-1185">Reference proteome</keyword>
<evidence type="ECO:0000313" key="3">
    <source>
        <dbReference type="EMBL" id="KAJ3489609.1"/>
    </source>
</evidence>
<gene>
    <name evidence="3" type="ORF">NLI96_g2017</name>
</gene>
<evidence type="ECO:0000259" key="2">
    <source>
        <dbReference type="SMART" id="SM00014"/>
    </source>
</evidence>
<dbReference type="InterPro" id="IPR036938">
    <property type="entry name" value="PAP2/HPO_sf"/>
</dbReference>
<feature type="transmembrane region" description="Helical" evidence="1">
    <location>
        <begin position="112"/>
        <end position="132"/>
    </location>
</feature>
<feature type="transmembrane region" description="Helical" evidence="1">
    <location>
        <begin position="139"/>
        <end position="158"/>
    </location>
</feature>
<sequence length="176" mass="19899">MLHDVRPIALVLLEQTNFIVTALTLLSILYTRSAAMLYFTAGAVVCSRIVKLMKKVFRQPRPHHPVPGKQKKSHGMPSTHSAVITYYAAYTLLACLRLPIHSSLPASPLTRIVAPMIILPWSAIVAVSRIWLRHHTWPQVVVGCANGLVFAPLWFHLWTHGASRYGYFLEQAYFVW</sequence>